<dbReference type="SUPFAM" id="SSF51445">
    <property type="entry name" value="(Trans)glycosidases"/>
    <property type="match status" value="1"/>
</dbReference>
<dbReference type="Gene3D" id="3.20.20.70">
    <property type="entry name" value="Aldolase class I"/>
    <property type="match status" value="1"/>
</dbReference>
<name>A0ABQ2EQH1_9DEIO</name>
<keyword evidence="2" id="KW-0326">Glycosidase</keyword>
<accession>A0ABQ2EQH1</accession>
<reference evidence="4" key="1">
    <citation type="journal article" date="2019" name="Int. J. Syst. Evol. Microbiol.">
        <title>The Global Catalogue of Microorganisms (GCM) 10K type strain sequencing project: providing services to taxonomists for standard genome sequencing and annotation.</title>
        <authorList>
            <consortium name="The Broad Institute Genomics Platform"/>
            <consortium name="The Broad Institute Genome Sequencing Center for Infectious Disease"/>
            <person name="Wu L."/>
            <person name="Ma J."/>
        </authorList>
    </citation>
    <scope>NUCLEOTIDE SEQUENCE [LARGE SCALE GENOMIC DNA]</scope>
    <source>
        <strain evidence="4">JCM 30331</strain>
    </source>
</reference>
<sequence>MTSRQWTLPVSPAGLRVLVNGYQSWSEAELRPIEDTQATPLMRWRQEQGHDPAFLPSGAPGRWRSHTLIALIRPDGGGWVGCAQDATRTFTHWEAHSDGAAVQVWYTQEGPEVPVAWEETPDVIRSVEAQAARLGQNMGARTPPPLRVWCSWYSYYRNVTLEAMIDNARQARQYGLEFDVFQLDDGFQADLGDWTEPSAHFGGHARDLPAALTGLGVTPGLWLAPFLVAPTSRLFAGHPEWMLRDRQGNPLLAGHNWGGPYHALDTTHPDVLDWLRELASTVRGWGYTYLKLDFLYGAALPGVRHDPAVGRAQAYRMGLQALRDGAGEDAFLLGCGAPLASSIGLVDAMRTGPDVAPFWDEESRRVWLGDATGPSARNALHTSLSRWYQHAWYQPDPDVMIARRELSLLSRNERHALAGMLDVIGGLRASSDPIAMLDAEGLELLRRSLQISAPDRPVTLTRSFGGAVTHFSRGTFNLEDTLAEGIPAHGYQEHHGMRLAVTTSEADFA</sequence>
<dbReference type="PANTHER" id="PTHR43053:SF3">
    <property type="entry name" value="ALPHA-GALACTOSIDASE C-RELATED"/>
    <property type="match status" value="1"/>
</dbReference>
<evidence type="ECO:0000313" key="3">
    <source>
        <dbReference type="EMBL" id="GGK16337.1"/>
    </source>
</evidence>
<evidence type="ECO:0000256" key="2">
    <source>
        <dbReference type="ARBA" id="ARBA00023295"/>
    </source>
</evidence>
<keyword evidence="1" id="KW-0378">Hydrolase</keyword>
<dbReference type="InterPro" id="IPR017853">
    <property type="entry name" value="GH"/>
</dbReference>
<organism evidence="3 4">
    <name type="scientific">Deinococcus malanensis</name>
    <dbReference type="NCBI Taxonomy" id="1706855"/>
    <lineage>
        <taxon>Bacteria</taxon>
        <taxon>Thermotogati</taxon>
        <taxon>Deinococcota</taxon>
        <taxon>Deinococci</taxon>
        <taxon>Deinococcales</taxon>
        <taxon>Deinococcaceae</taxon>
        <taxon>Deinococcus</taxon>
    </lineage>
</organism>
<dbReference type="RefSeq" id="WP_189004618.1">
    <property type="nucleotide sequence ID" value="NZ_BMPP01000002.1"/>
</dbReference>
<dbReference type="EMBL" id="BMPP01000002">
    <property type="protein sequence ID" value="GGK16337.1"/>
    <property type="molecule type" value="Genomic_DNA"/>
</dbReference>
<proteinExistence type="predicted"/>
<evidence type="ECO:0000313" key="4">
    <source>
        <dbReference type="Proteomes" id="UP000647587"/>
    </source>
</evidence>
<evidence type="ECO:0000256" key="1">
    <source>
        <dbReference type="ARBA" id="ARBA00022801"/>
    </source>
</evidence>
<dbReference type="Proteomes" id="UP000647587">
    <property type="component" value="Unassembled WGS sequence"/>
</dbReference>
<dbReference type="Pfam" id="PF02065">
    <property type="entry name" value="Melibiase"/>
    <property type="match status" value="1"/>
</dbReference>
<dbReference type="InterPro" id="IPR013785">
    <property type="entry name" value="Aldolase_TIM"/>
</dbReference>
<comment type="caution">
    <text evidence="3">The sequence shown here is derived from an EMBL/GenBank/DDBJ whole genome shotgun (WGS) entry which is preliminary data.</text>
</comment>
<dbReference type="InterPro" id="IPR002252">
    <property type="entry name" value="Glyco_hydro_36"/>
</dbReference>
<dbReference type="CDD" id="cd14791">
    <property type="entry name" value="GH36"/>
    <property type="match status" value="1"/>
</dbReference>
<gene>
    <name evidence="3" type="ORF">GCM10008955_07180</name>
</gene>
<protein>
    <submittedName>
        <fullName evidence="3">Alpha-galactosidase</fullName>
    </submittedName>
</protein>
<dbReference type="InterPro" id="IPR050985">
    <property type="entry name" value="Alpha-glycosidase_related"/>
</dbReference>
<dbReference type="PANTHER" id="PTHR43053">
    <property type="entry name" value="GLYCOSIDASE FAMILY 31"/>
    <property type="match status" value="1"/>
</dbReference>
<keyword evidence="4" id="KW-1185">Reference proteome</keyword>